<feature type="region of interest" description="Disordered" evidence="1">
    <location>
        <begin position="62"/>
        <end position="121"/>
    </location>
</feature>
<proteinExistence type="predicted"/>
<reference evidence="2" key="1">
    <citation type="journal article" date="2020" name="Nature">
        <title>Giant virus diversity and host interactions through global metagenomics.</title>
        <authorList>
            <person name="Schulz F."/>
            <person name="Roux S."/>
            <person name="Paez-Espino D."/>
            <person name="Jungbluth S."/>
            <person name="Walsh D.A."/>
            <person name="Denef V.J."/>
            <person name="McMahon K.D."/>
            <person name="Konstantinidis K.T."/>
            <person name="Eloe-Fadrosh E.A."/>
            <person name="Kyrpides N.C."/>
            <person name="Woyke T."/>
        </authorList>
    </citation>
    <scope>NUCLEOTIDE SEQUENCE</scope>
    <source>
        <strain evidence="2">GVMAG-M-3300009182-46</strain>
    </source>
</reference>
<evidence type="ECO:0000313" key="2">
    <source>
        <dbReference type="EMBL" id="QHT35975.1"/>
    </source>
</evidence>
<accession>A0A6C0F9Y2</accession>
<organism evidence="2">
    <name type="scientific">viral metagenome</name>
    <dbReference type="NCBI Taxonomy" id="1070528"/>
    <lineage>
        <taxon>unclassified sequences</taxon>
        <taxon>metagenomes</taxon>
        <taxon>organismal metagenomes</taxon>
    </lineage>
</organism>
<sequence length="235" mass="26545">MSLAIYAAPFDMDSSYVNINKTNDSIINKKRVSNNNRTQKRYSKNDFNSDKVNSILQSIHNNTFEGEGGEMGDFNPPPPPTSMGAENTKVKESSLLAPQPQQKEESSFGDEIDLNNLDSNYGNGQTAEEYYKKFIPNYQPTKNPHNRPYYQRMDSAAYTGAGSSMGMQMHGSGSMDVGSNYDVLIEKLNYMINLLEEQQDERTNNVTEEVVLYSFLGIFIIFIVDSFSRVGKYVR</sequence>
<dbReference type="EMBL" id="MN739029">
    <property type="protein sequence ID" value="QHT35975.1"/>
    <property type="molecule type" value="Genomic_DNA"/>
</dbReference>
<protein>
    <submittedName>
        <fullName evidence="2">Uncharacterized protein</fullName>
    </submittedName>
</protein>
<dbReference type="AlphaFoldDB" id="A0A6C0F9Y2"/>
<name>A0A6C0F9Y2_9ZZZZ</name>
<evidence type="ECO:0000256" key="1">
    <source>
        <dbReference type="SAM" id="MobiDB-lite"/>
    </source>
</evidence>